<dbReference type="InterPro" id="IPR002142">
    <property type="entry name" value="Peptidase_S49"/>
</dbReference>
<organism evidence="10 11">
    <name type="scientific">Vicingus serpentipes</name>
    <dbReference type="NCBI Taxonomy" id="1926625"/>
    <lineage>
        <taxon>Bacteria</taxon>
        <taxon>Pseudomonadati</taxon>
        <taxon>Bacteroidota</taxon>
        <taxon>Flavobacteriia</taxon>
        <taxon>Flavobacteriales</taxon>
        <taxon>Vicingaceae</taxon>
        <taxon>Vicingus</taxon>
    </lineage>
</organism>
<reference evidence="10 11" key="1">
    <citation type="submission" date="2019-08" db="EMBL/GenBank/DDBJ databases">
        <title>Genome of Vicingus serpentipes NCIMB 15042.</title>
        <authorList>
            <person name="Bowman J.P."/>
        </authorList>
    </citation>
    <scope>NUCLEOTIDE SEQUENCE [LARGE SCALE GENOMIC DNA]</scope>
    <source>
        <strain evidence="10 11">NCIMB 15042</strain>
    </source>
</reference>
<feature type="active site" description="Proton donor/acceptor" evidence="7">
    <location>
        <position position="202"/>
    </location>
</feature>
<evidence type="ECO:0000256" key="3">
    <source>
        <dbReference type="ARBA" id="ARBA00022670"/>
    </source>
</evidence>
<keyword evidence="11" id="KW-1185">Reference proteome</keyword>
<evidence type="ECO:0000256" key="7">
    <source>
        <dbReference type="PIRSR" id="PIRSR001217-1"/>
    </source>
</evidence>
<dbReference type="Proteomes" id="UP000321721">
    <property type="component" value="Unassembled WGS sequence"/>
</dbReference>
<dbReference type="NCBIfam" id="TIGR00705">
    <property type="entry name" value="SppA_67K"/>
    <property type="match status" value="1"/>
</dbReference>
<dbReference type="PANTHER" id="PTHR33209:SF1">
    <property type="entry name" value="PEPTIDASE S49 DOMAIN-CONTAINING PROTEIN"/>
    <property type="match status" value="1"/>
</dbReference>
<feature type="active site" description="Nucleophile" evidence="7">
    <location>
        <position position="402"/>
    </location>
</feature>
<gene>
    <name evidence="10" type="primary">sppA</name>
    <name evidence="10" type="ORF">FRY74_01875</name>
</gene>
<dbReference type="PIRSF" id="PIRSF001217">
    <property type="entry name" value="Protease_4_SppA"/>
    <property type="match status" value="1"/>
</dbReference>
<keyword evidence="3" id="KW-0645">Protease</keyword>
<comment type="caution">
    <text evidence="10">The sequence shown here is derived from an EMBL/GenBank/DDBJ whole genome shotgun (WGS) entry which is preliminary data.</text>
</comment>
<dbReference type="CDD" id="cd07023">
    <property type="entry name" value="S49_Sppa_N_C"/>
    <property type="match status" value="1"/>
</dbReference>
<dbReference type="NCBIfam" id="TIGR00706">
    <property type="entry name" value="SppA_dom"/>
    <property type="match status" value="1"/>
</dbReference>
<dbReference type="Pfam" id="PF01343">
    <property type="entry name" value="Peptidase_S49"/>
    <property type="match status" value="2"/>
</dbReference>
<dbReference type="EMBL" id="VOOS01000001">
    <property type="protein sequence ID" value="TXB66955.1"/>
    <property type="molecule type" value="Genomic_DNA"/>
</dbReference>
<dbReference type="RefSeq" id="WP_147098055.1">
    <property type="nucleotide sequence ID" value="NZ_VOOS01000001.1"/>
</dbReference>
<evidence type="ECO:0000256" key="8">
    <source>
        <dbReference type="SAM" id="Phobius"/>
    </source>
</evidence>
<keyword evidence="5" id="KW-0720">Serine protease</keyword>
<dbReference type="AlphaFoldDB" id="A0A5C6RYA9"/>
<keyword evidence="4" id="KW-0378">Hydrolase</keyword>
<evidence type="ECO:0000256" key="2">
    <source>
        <dbReference type="ARBA" id="ARBA00008683"/>
    </source>
</evidence>
<sequence>MKQFFKFMFASMIGTFITIMLASIISMVIFFGMIGSLISSASEGKKDKIEKVEANSILHIKLDYPINDRSSNNPFESFDFSSFESNEGPGLDKIIKSLRKAKTDDKIKGIYLDLTTINGGMATLEEIRLALLDFKKSGKWIISYSEIYTQGTYYLASVSDKVYLNPAGIVEHRGLSSELMFFKNALEKLDVEMQIIRHGKFKSAVEPYILEKMSDANREQYELLLNTAWGSMTKDVAASRNISVEKLNELADNMTIQDAKIAKAEGLVDDILFKDELLAKLREKLKIEADEEIKSVSLKKYSKSAHKNPFIPKKEKKSDNQIAVIYASGEINSGKSKNDVMGSETISEAIREARLDENVKAIVLRVNSPGGSAMASDIMWREVVLAKQAKPVIVSMGNVAASGGYYISCAADKIVADEKTITGSIGVFGVIPNAQGLMNNKLGITFDRVKTNKHGDIMSVFKPLTAEERDIIQIGVEKIYDDFITKVAEGRGMTKEEVDAIGQGRVWTGLDALKIGLVDEIGGLERAIEIAKTSAKLDDYNLIDYPKRKDPFEEIMEELTSNIEAKILTKTLGNEYKYYKKVQDISHQSGVMARMPLDIELH</sequence>
<accession>A0A5C6RYA9</accession>
<keyword evidence="8" id="KW-1133">Transmembrane helix</keyword>
<keyword evidence="8" id="KW-0812">Transmembrane</keyword>
<dbReference type="GO" id="GO:0006465">
    <property type="term" value="P:signal peptide processing"/>
    <property type="evidence" value="ECO:0007669"/>
    <property type="project" value="InterPro"/>
</dbReference>
<dbReference type="Gene3D" id="3.90.226.10">
    <property type="entry name" value="2-enoyl-CoA Hydratase, Chain A, domain 1"/>
    <property type="match status" value="2"/>
</dbReference>
<dbReference type="SUPFAM" id="SSF52096">
    <property type="entry name" value="ClpP/crotonase"/>
    <property type="match status" value="2"/>
</dbReference>
<evidence type="ECO:0000313" key="10">
    <source>
        <dbReference type="EMBL" id="TXB66955.1"/>
    </source>
</evidence>
<proteinExistence type="inferred from homology"/>
<feature type="transmembrane region" description="Helical" evidence="8">
    <location>
        <begin position="12"/>
        <end position="38"/>
    </location>
</feature>
<dbReference type="InterPro" id="IPR004635">
    <property type="entry name" value="Pept_S49_SppA"/>
</dbReference>
<comment type="similarity">
    <text evidence="2">Belongs to the peptidase S49 family.</text>
</comment>
<evidence type="ECO:0000256" key="5">
    <source>
        <dbReference type="ARBA" id="ARBA00022825"/>
    </source>
</evidence>
<evidence type="ECO:0000256" key="1">
    <source>
        <dbReference type="ARBA" id="ARBA00004370"/>
    </source>
</evidence>
<dbReference type="GO" id="GO:0016020">
    <property type="term" value="C:membrane"/>
    <property type="evidence" value="ECO:0007669"/>
    <property type="project" value="UniProtKB-SubCell"/>
</dbReference>
<evidence type="ECO:0000256" key="4">
    <source>
        <dbReference type="ARBA" id="ARBA00022801"/>
    </source>
</evidence>
<protein>
    <submittedName>
        <fullName evidence="10">Signal peptide peptidase SppA</fullName>
    </submittedName>
</protein>
<feature type="domain" description="Peptidase S49" evidence="9">
    <location>
        <begin position="387"/>
        <end position="537"/>
    </location>
</feature>
<feature type="domain" description="Peptidase S49" evidence="9">
    <location>
        <begin position="134"/>
        <end position="287"/>
    </location>
</feature>
<dbReference type="InterPro" id="IPR047217">
    <property type="entry name" value="S49_SppA_67K_type_N"/>
</dbReference>
<dbReference type="Gene3D" id="6.20.330.10">
    <property type="match status" value="1"/>
</dbReference>
<dbReference type="OrthoDB" id="9764363at2"/>
<keyword evidence="6 8" id="KW-0472">Membrane</keyword>
<dbReference type="GO" id="GO:0008236">
    <property type="term" value="F:serine-type peptidase activity"/>
    <property type="evidence" value="ECO:0007669"/>
    <property type="project" value="UniProtKB-KW"/>
</dbReference>
<dbReference type="PANTHER" id="PTHR33209">
    <property type="entry name" value="PROTEASE 4"/>
    <property type="match status" value="1"/>
</dbReference>
<dbReference type="CDD" id="cd07018">
    <property type="entry name" value="S49_SppA_67K_type"/>
    <property type="match status" value="1"/>
</dbReference>
<dbReference type="InterPro" id="IPR029045">
    <property type="entry name" value="ClpP/crotonase-like_dom_sf"/>
</dbReference>
<comment type="subcellular location">
    <subcellularLocation>
        <location evidence="1">Membrane</location>
    </subcellularLocation>
</comment>
<evidence type="ECO:0000256" key="6">
    <source>
        <dbReference type="ARBA" id="ARBA00023136"/>
    </source>
</evidence>
<dbReference type="InterPro" id="IPR047272">
    <property type="entry name" value="S49_SppA_C"/>
</dbReference>
<evidence type="ECO:0000259" key="9">
    <source>
        <dbReference type="Pfam" id="PF01343"/>
    </source>
</evidence>
<name>A0A5C6RYA9_9FLAO</name>
<dbReference type="InterPro" id="IPR004634">
    <property type="entry name" value="Pept_S49_pIV"/>
</dbReference>
<evidence type="ECO:0000313" key="11">
    <source>
        <dbReference type="Proteomes" id="UP000321721"/>
    </source>
</evidence>